<evidence type="ECO:0000313" key="2">
    <source>
        <dbReference type="Proteomes" id="UP000234681"/>
    </source>
</evidence>
<gene>
    <name evidence="1" type="ORF">rCG_28093</name>
</gene>
<reference evidence="2" key="1">
    <citation type="submission" date="2005-09" db="EMBL/GenBank/DDBJ databases">
        <authorList>
            <person name="Mural R.J."/>
            <person name="Li P.W."/>
            <person name="Adams M.D."/>
            <person name="Amanatides P.G."/>
            <person name="Baden-Tillson H."/>
            <person name="Barnstead M."/>
            <person name="Chin S.H."/>
            <person name="Dew I."/>
            <person name="Evans C.A."/>
            <person name="Ferriera S."/>
            <person name="Flanigan M."/>
            <person name="Fosler C."/>
            <person name="Glodek A."/>
            <person name="Gu Z."/>
            <person name="Holt R.A."/>
            <person name="Jennings D."/>
            <person name="Kraft C.L."/>
            <person name="Lu F."/>
            <person name="Nguyen T."/>
            <person name="Nusskern D.R."/>
            <person name="Pfannkoch C.M."/>
            <person name="Sitter C."/>
            <person name="Sutton G.G."/>
            <person name="Venter J.C."/>
            <person name="Wang Z."/>
            <person name="Woodage T."/>
            <person name="Zheng X.H."/>
            <person name="Zhong F."/>
        </authorList>
    </citation>
    <scope>NUCLEOTIDE SEQUENCE [LARGE SCALE GENOMIC DNA]</scope>
    <source>
        <strain>BN</strain>
        <strain evidence="2">Sprague-Dawley</strain>
    </source>
</reference>
<accession>A6IDX3</accession>
<protein>
    <submittedName>
        <fullName evidence="1">RCG28093</fullName>
    </submittedName>
</protein>
<organism evidence="1 2">
    <name type="scientific">Rattus norvegicus</name>
    <name type="common">Rat</name>
    <dbReference type="NCBI Taxonomy" id="10116"/>
    <lineage>
        <taxon>Eukaryota</taxon>
        <taxon>Metazoa</taxon>
        <taxon>Chordata</taxon>
        <taxon>Craniata</taxon>
        <taxon>Vertebrata</taxon>
        <taxon>Euteleostomi</taxon>
        <taxon>Mammalia</taxon>
        <taxon>Eutheria</taxon>
        <taxon>Euarchontoglires</taxon>
        <taxon>Glires</taxon>
        <taxon>Rodentia</taxon>
        <taxon>Myomorpha</taxon>
        <taxon>Muroidea</taxon>
        <taxon>Muridae</taxon>
        <taxon>Murinae</taxon>
        <taxon>Rattus</taxon>
    </lineage>
</organism>
<dbReference type="AlphaFoldDB" id="A6IDX3"/>
<sequence length="78" mass="9223">MSMGSILNSAFSSRTDVNECFWRRQDIEGRRRRRLEVPQLLGTIQDEVGETDANRFLYFLGPARDRLLRETERRHLAL</sequence>
<name>A6IDX3_RAT</name>
<proteinExistence type="predicted"/>
<dbReference type="Proteomes" id="UP000234681">
    <property type="component" value="Chromosome 4"/>
</dbReference>
<evidence type="ECO:0000313" key="1">
    <source>
        <dbReference type="EMBL" id="EDM15063.1"/>
    </source>
</evidence>
<dbReference type="EMBL" id="CH473959">
    <property type="protein sequence ID" value="EDM15063.1"/>
    <property type="molecule type" value="Genomic_DNA"/>
</dbReference>